<name>A0A5C6GEV2_METRR</name>
<feature type="region of interest" description="Disordered" evidence="1">
    <location>
        <begin position="25"/>
        <end position="57"/>
    </location>
</feature>
<comment type="caution">
    <text evidence="2">The sequence shown here is derived from an EMBL/GenBank/DDBJ whole genome shotgun (WGS) entry which is preliminary data.</text>
</comment>
<dbReference type="Proteomes" id="UP000317257">
    <property type="component" value="Unassembled WGS sequence"/>
</dbReference>
<gene>
    <name evidence="2" type="ORF">ED733_001756</name>
</gene>
<evidence type="ECO:0000256" key="1">
    <source>
        <dbReference type="SAM" id="MobiDB-lite"/>
    </source>
</evidence>
<reference evidence="3" key="1">
    <citation type="submission" date="2018-12" db="EMBL/GenBank/DDBJ databases">
        <title>The complete genome of Metarhizium rileyi, a key fungal pathogen of Lepidoptera.</title>
        <authorList>
            <person name="Binneck E."/>
            <person name="Lastra C.C.L."/>
            <person name="Sosa-Gomez D.R."/>
        </authorList>
    </citation>
    <scope>NUCLEOTIDE SEQUENCE [LARGE SCALE GENOMIC DNA]</scope>
    <source>
        <strain evidence="3">Cep018-CH2</strain>
    </source>
</reference>
<organism evidence="2 3">
    <name type="scientific">Metarhizium rileyi (strain RCEF 4871)</name>
    <name type="common">Nomuraea rileyi</name>
    <dbReference type="NCBI Taxonomy" id="1649241"/>
    <lineage>
        <taxon>Eukaryota</taxon>
        <taxon>Fungi</taxon>
        <taxon>Dikarya</taxon>
        <taxon>Ascomycota</taxon>
        <taxon>Pezizomycotina</taxon>
        <taxon>Sordariomycetes</taxon>
        <taxon>Hypocreomycetidae</taxon>
        <taxon>Hypocreales</taxon>
        <taxon>Clavicipitaceae</taxon>
        <taxon>Metarhizium</taxon>
    </lineage>
</organism>
<dbReference type="AlphaFoldDB" id="A0A5C6GEV2"/>
<sequence>MRTFGTELSANRPKRITIMLKAKPQTMTLGHAGGRGPKGNYPTMPSRPLDVDEKPLSSRSMKKAFVIHVAASDGNWANTTHPEQFTAAIQILGRAPEEEKVLSTA</sequence>
<accession>A0A5C6GEV2</accession>
<dbReference type="EMBL" id="SBHS01000010">
    <property type="protein sequence ID" value="TWU74616.1"/>
    <property type="molecule type" value="Genomic_DNA"/>
</dbReference>
<evidence type="ECO:0000313" key="3">
    <source>
        <dbReference type="Proteomes" id="UP000317257"/>
    </source>
</evidence>
<proteinExistence type="predicted"/>
<evidence type="ECO:0000313" key="2">
    <source>
        <dbReference type="EMBL" id="TWU74616.1"/>
    </source>
</evidence>
<protein>
    <submittedName>
        <fullName evidence="2">Uncharacterized protein</fullName>
    </submittedName>
</protein>